<gene>
    <name evidence="6" type="ORF">IB286_02530</name>
</gene>
<accession>A0A927GVA4</accession>
<dbReference type="Proteomes" id="UP000610558">
    <property type="component" value="Unassembled WGS sequence"/>
</dbReference>
<comment type="caution">
    <text evidence="6">The sequence shown here is derived from an EMBL/GenBank/DDBJ whole genome shotgun (WGS) entry which is preliminary data.</text>
</comment>
<keyword evidence="6" id="KW-0436">Ligase</keyword>
<organism evidence="6 7">
    <name type="scientific">Spongiibacter pelagi</name>
    <dbReference type="NCBI Taxonomy" id="2760804"/>
    <lineage>
        <taxon>Bacteria</taxon>
        <taxon>Pseudomonadati</taxon>
        <taxon>Pseudomonadota</taxon>
        <taxon>Gammaproteobacteria</taxon>
        <taxon>Cellvibrionales</taxon>
        <taxon>Spongiibacteraceae</taxon>
        <taxon>Spongiibacter</taxon>
    </lineage>
</organism>
<dbReference type="GO" id="GO:0046872">
    <property type="term" value="F:metal ion binding"/>
    <property type="evidence" value="ECO:0007669"/>
    <property type="project" value="UniProtKB-KW"/>
</dbReference>
<dbReference type="PANTHER" id="PTHR23407:SF1">
    <property type="entry name" value="5-FORMYLTETRAHYDROFOLATE CYCLO-LIGASE"/>
    <property type="match status" value="1"/>
</dbReference>
<comment type="cofactor">
    <cofactor evidence="5">
        <name>Mg(2+)</name>
        <dbReference type="ChEBI" id="CHEBI:18420"/>
    </cofactor>
</comment>
<keyword evidence="5" id="KW-0479">Metal-binding</keyword>
<dbReference type="InterPro" id="IPR002698">
    <property type="entry name" value="FTHF_cligase"/>
</dbReference>
<keyword evidence="3 4" id="KW-0067">ATP-binding</keyword>
<dbReference type="GO" id="GO:0030272">
    <property type="term" value="F:5-formyltetrahydrofolate cyclo-ligase activity"/>
    <property type="evidence" value="ECO:0007669"/>
    <property type="project" value="UniProtKB-EC"/>
</dbReference>
<feature type="binding site" evidence="4">
    <location>
        <position position="56"/>
    </location>
    <ligand>
        <name>substrate</name>
    </ligand>
</feature>
<dbReference type="RefSeq" id="WP_190762106.1">
    <property type="nucleotide sequence ID" value="NZ_JACXLD010000001.1"/>
</dbReference>
<dbReference type="SUPFAM" id="SSF100950">
    <property type="entry name" value="NagB/RpiA/CoA transferase-like"/>
    <property type="match status" value="1"/>
</dbReference>
<proteinExistence type="inferred from homology"/>
<evidence type="ECO:0000256" key="3">
    <source>
        <dbReference type="ARBA" id="ARBA00022840"/>
    </source>
</evidence>
<keyword evidence="5" id="KW-0460">Magnesium</keyword>
<protein>
    <recommendedName>
        <fullName evidence="5">5-formyltetrahydrofolate cyclo-ligase</fullName>
        <ecNumber evidence="5">6.3.3.2</ecNumber>
    </recommendedName>
</protein>
<evidence type="ECO:0000256" key="1">
    <source>
        <dbReference type="ARBA" id="ARBA00010638"/>
    </source>
</evidence>
<evidence type="ECO:0000313" key="7">
    <source>
        <dbReference type="Proteomes" id="UP000610558"/>
    </source>
</evidence>
<keyword evidence="7" id="KW-1185">Reference proteome</keyword>
<dbReference type="AlphaFoldDB" id="A0A927GVA4"/>
<feature type="binding site" evidence="4">
    <location>
        <begin position="5"/>
        <end position="9"/>
    </location>
    <ligand>
        <name>ATP</name>
        <dbReference type="ChEBI" id="CHEBI:30616"/>
    </ligand>
</feature>
<dbReference type="EC" id="6.3.3.2" evidence="5"/>
<evidence type="ECO:0000256" key="4">
    <source>
        <dbReference type="PIRSR" id="PIRSR006806-1"/>
    </source>
</evidence>
<sequence length="196" mass="22289">MLLSKSALRSQLRQARRALSEGAQARASRNIAKALFALPEFEHSKNIAAYLANDGEVSCSDLLNQFRLLRQVIYLPVIHPQKPQMSFYGYQMGQGLFPNRFGIEEPAHKRRAAFSAENLDMVLMPLVGFDRQGNRLGMGGGFYDRCFSFKKQRNTPPLMIGIAHSIQEVNSLPTEPWDVPLDIILTERETIRIQRR</sequence>
<dbReference type="PANTHER" id="PTHR23407">
    <property type="entry name" value="ATPASE INHIBITOR/5-FORMYLTETRAHYDROFOLATE CYCLO-LIGASE"/>
    <property type="match status" value="1"/>
</dbReference>
<dbReference type="Pfam" id="PF01812">
    <property type="entry name" value="5-FTHF_cyc-lig"/>
    <property type="match status" value="1"/>
</dbReference>
<name>A0A927GVA4_9GAMM</name>
<dbReference type="InterPro" id="IPR037171">
    <property type="entry name" value="NagB/RpiA_transferase-like"/>
</dbReference>
<reference evidence="6" key="1">
    <citation type="submission" date="2020-09" db="EMBL/GenBank/DDBJ databases">
        <authorList>
            <person name="Yoon J.-W."/>
        </authorList>
    </citation>
    <scope>NUCLEOTIDE SEQUENCE</scope>
    <source>
        <strain evidence="6">KMU-158</strain>
    </source>
</reference>
<evidence type="ECO:0000256" key="5">
    <source>
        <dbReference type="RuleBase" id="RU361279"/>
    </source>
</evidence>
<dbReference type="GO" id="GO:0005524">
    <property type="term" value="F:ATP binding"/>
    <property type="evidence" value="ECO:0007669"/>
    <property type="project" value="UniProtKB-KW"/>
</dbReference>
<comment type="catalytic activity">
    <reaction evidence="5">
        <text>(6S)-5-formyl-5,6,7,8-tetrahydrofolate + ATP = (6R)-5,10-methenyltetrahydrofolate + ADP + phosphate</text>
        <dbReference type="Rhea" id="RHEA:10488"/>
        <dbReference type="ChEBI" id="CHEBI:30616"/>
        <dbReference type="ChEBI" id="CHEBI:43474"/>
        <dbReference type="ChEBI" id="CHEBI:57455"/>
        <dbReference type="ChEBI" id="CHEBI:57457"/>
        <dbReference type="ChEBI" id="CHEBI:456216"/>
        <dbReference type="EC" id="6.3.3.2"/>
    </reaction>
</comment>
<dbReference type="EMBL" id="JACXLD010000001">
    <property type="protein sequence ID" value="MBD2857868.1"/>
    <property type="molecule type" value="Genomic_DNA"/>
</dbReference>
<feature type="binding site" evidence="4">
    <location>
        <begin position="135"/>
        <end position="143"/>
    </location>
    <ligand>
        <name>ATP</name>
        <dbReference type="ChEBI" id="CHEBI:30616"/>
    </ligand>
</feature>
<evidence type="ECO:0000313" key="6">
    <source>
        <dbReference type="EMBL" id="MBD2857868.1"/>
    </source>
</evidence>
<evidence type="ECO:0000256" key="2">
    <source>
        <dbReference type="ARBA" id="ARBA00022741"/>
    </source>
</evidence>
<dbReference type="GO" id="GO:0035999">
    <property type="term" value="P:tetrahydrofolate interconversion"/>
    <property type="evidence" value="ECO:0007669"/>
    <property type="project" value="TreeGrafter"/>
</dbReference>
<keyword evidence="2 4" id="KW-0547">Nucleotide-binding</keyword>
<dbReference type="PIRSF" id="PIRSF006806">
    <property type="entry name" value="FTHF_cligase"/>
    <property type="match status" value="1"/>
</dbReference>
<dbReference type="NCBIfam" id="TIGR02727">
    <property type="entry name" value="MTHFS_bact"/>
    <property type="match status" value="1"/>
</dbReference>
<feature type="binding site" evidence="4">
    <location>
        <position position="51"/>
    </location>
    <ligand>
        <name>substrate</name>
    </ligand>
</feature>
<dbReference type="GO" id="GO:0009396">
    <property type="term" value="P:folic acid-containing compound biosynthetic process"/>
    <property type="evidence" value="ECO:0007669"/>
    <property type="project" value="TreeGrafter"/>
</dbReference>
<comment type="similarity">
    <text evidence="1 5">Belongs to the 5-formyltetrahydrofolate cyclo-ligase family.</text>
</comment>
<dbReference type="InterPro" id="IPR024185">
    <property type="entry name" value="FTHF_cligase-like_sf"/>
</dbReference>
<dbReference type="Gene3D" id="3.40.50.10420">
    <property type="entry name" value="NagB/RpiA/CoA transferase-like"/>
    <property type="match status" value="1"/>
</dbReference>